<protein>
    <submittedName>
        <fullName evidence="2">Uncharacterized protein</fullName>
    </submittedName>
</protein>
<dbReference type="Proteomes" id="UP001310594">
    <property type="component" value="Unassembled WGS sequence"/>
</dbReference>
<evidence type="ECO:0000313" key="3">
    <source>
        <dbReference type="Proteomes" id="UP001310594"/>
    </source>
</evidence>
<name>A0AAN7ZND1_9PEZI</name>
<feature type="region of interest" description="Disordered" evidence="1">
    <location>
        <begin position="61"/>
        <end position="80"/>
    </location>
</feature>
<reference evidence="2" key="1">
    <citation type="submission" date="2023-08" db="EMBL/GenBank/DDBJ databases">
        <title>Black Yeasts Isolated from many extreme environments.</title>
        <authorList>
            <person name="Coleine C."/>
            <person name="Stajich J.E."/>
            <person name="Selbmann L."/>
        </authorList>
    </citation>
    <scope>NUCLEOTIDE SEQUENCE</scope>
    <source>
        <strain evidence="2">CCFEE 5810</strain>
    </source>
</reference>
<dbReference type="EMBL" id="JAVRQU010000008">
    <property type="protein sequence ID" value="KAK5699500.1"/>
    <property type="molecule type" value="Genomic_DNA"/>
</dbReference>
<accession>A0AAN7ZND1</accession>
<sequence length="330" mass="38534">MQFEAQAHILQGLTVIVLSRYNRDRVLRFHLLRFINIYKCYPATIKRRPCIQDTMESSSIQDQVDVTKTDGQQPPNDDTNLTNECELLPPELLQMIVEKQFLGACYLRRYIVHCLEKMAAFDIKRDTDYRSYEQDSLIRREAPYNPQERVYYRARICNFPFASKNFAKYRLTAERDWLKRLPMDLQTFMDFRNGVESGRSELVFELFPQQAFFNPPDAITTIDETDRKHLQTRLTQGLSRASVLSIYIDVLDKKIYEALARLWVAALTDMPFRVKSVKVIAMSPEAQGMMTGLPRFDDDELHKLGVVLQSLAREKEFDYRGLLVMGDTIS</sequence>
<evidence type="ECO:0000313" key="2">
    <source>
        <dbReference type="EMBL" id="KAK5699500.1"/>
    </source>
</evidence>
<comment type="caution">
    <text evidence="2">The sequence shown here is derived from an EMBL/GenBank/DDBJ whole genome shotgun (WGS) entry which is preliminary data.</text>
</comment>
<dbReference type="AlphaFoldDB" id="A0AAN7ZND1"/>
<organism evidence="2 3">
    <name type="scientific">Elasticomyces elasticus</name>
    <dbReference type="NCBI Taxonomy" id="574655"/>
    <lineage>
        <taxon>Eukaryota</taxon>
        <taxon>Fungi</taxon>
        <taxon>Dikarya</taxon>
        <taxon>Ascomycota</taxon>
        <taxon>Pezizomycotina</taxon>
        <taxon>Dothideomycetes</taxon>
        <taxon>Dothideomycetidae</taxon>
        <taxon>Mycosphaerellales</taxon>
        <taxon>Teratosphaeriaceae</taxon>
        <taxon>Elasticomyces</taxon>
    </lineage>
</organism>
<proteinExistence type="predicted"/>
<gene>
    <name evidence="2" type="ORF">LTR97_005628</name>
</gene>
<evidence type="ECO:0000256" key="1">
    <source>
        <dbReference type="SAM" id="MobiDB-lite"/>
    </source>
</evidence>